<proteinExistence type="predicted"/>
<keyword evidence="1" id="KW-1133">Transmembrane helix</keyword>
<dbReference type="KEGG" id="thig:FE785_10700"/>
<dbReference type="RefSeq" id="WP_138565727.1">
    <property type="nucleotide sequence ID" value="NZ_CP040602.1"/>
</dbReference>
<keyword evidence="3" id="KW-1185">Reference proteome</keyword>
<feature type="transmembrane region" description="Helical" evidence="1">
    <location>
        <begin position="75"/>
        <end position="95"/>
    </location>
</feature>
<organism evidence="2 3">
    <name type="scientific">Thiomicrorhabdus sediminis</name>
    <dbReference type="NCBI Taxonomy" id="2580412"/>
    <lineage>
        <taxon>Bacteria</taxon>
        <taxon>Pseudomonadati</taxon>
        <taxon>Pseudomonadota</taxon>
        <taxon>Gammaproteobacteria</taxon>
        <taxon>Thiotrichales</taxon>
        <taxon>Piscirickettsiaceae</taxon>
        <taxon>Thiomicrorhabdus</taxon>
    </lineage>
</organism>
<dbReference type="OrthoDB" id="5616077at2"/>
<evidence type="ECO:0000313" key="2">
    <source>
        <dbReference type="EMBL" id="QCU91054.1"/>
    </source>
</evidence>
<name>A0A4P9K7F2_9GAMM</name>
<accession>A0A4P9K7F2</accession>
<dbReference type="EMBL" id="CP040602">
    <property type="protein sequence ID" value="QCU91054.1"/>
    <property type="molecule type" value="Genomic_DNA"/>
</dbReference>
<dbReference type="AlphaFoldDB" id="A0A4P9K7F2"/>
<keyword evidence="1" id="KW-0812">Transmembrane</keyword>
<sequence>MGSEVNVSSNNALSMIGKIPWMLLLIVFLLVAEYFQVSLEGTLGYVFITCAVAVLFIEMFKSGDVSPVAFFVDQFWAVLTVILATGLLTYLYFVTGKEPTFFHWIGFAIVIADALLNPFNAFRTALRNFDVAG</sequence>
<dbReference type="Proteomes" id="UP000304864">
    <property type="component" value="Chromosome"/>
</dbReference>
<feature type="transmembrane region" description="Helical" evidence="1">
    <location>
        <begin position="21"/>
        <end position="37"/>
    </location>
</feature>
<feature type="transmembrane region" description="Helical" evidence="1">
    <location>
        <begin position="43"/>
        <end position="63"/>
    </location>
</feature>
<evidence type="ECO:0000256" key="1">
    <source>
        <dbReference type="SAM" id="Phobius"/>
    </source>
</evidence>
<evidence type="ECO:0000313" key="3">
    <source>
        <dbReference type="Proteomes" id="UP000304864"/>
    </source>
</evidence>
<protein>
    <submittedName>
        <fullName evidence="2">Uncharacterized protein</fullName>
    </submittedName>
</protein>
<reference evidence="2 3" key="1">
    <citation type="submission" date="2019-05" db="EMBL/GenBank/DDBJ databases">
        <title>Thiomicrorhabdus sediminis sp. nov, a novel sulfur-oxidizing bacterium isolated from coastal sediment.</title>
        <authorList>
            <person name="Liu X."/>
        </authorList>
    </citation>
    <scope>NUCLEOTIDE SEQUENCE [LARGE SCALE GENOMIC DNA]</scope>
    <source>
        <strain evidence="2 3">G1</strain>
    </source>
</reference>
<gene>
    <name evidence="2" type="ORF">FE785_10700</name>
</gene>
<feature type="transmembrane region" description="Helical" evidence="1">
    <location>
        <begin position="101"/>
        <end position="119"/>
    </location>
</feature>
<keyword evidence="1" id="KW-0472">Membrane</keyword>